<name>E6K1U8_PARDN</name>
<evidence type="ECO:0000313" key="2">
    <source>
        <dbReference type="Proteomes" id="UP000004946"/>
    </source>
</evidence>
<accession>E6K1U8</accession>
<organism evidence="1 2">
    <name type="scientific">Parascardovia denticolens DSM 10105 = JCM 12538</name>
    <dbReference type="NCBI Taxonomy" id="864564"/>
    <lineage>
        <taxon>Bacteria</taxon>
        <taxon>Bacillati</taxon>
        <taxon>Actinomycetota</taxon>
        <taxon>Actinomycetes</taxon>
        <taxon>Bifidobacteriales</taxon>
        <taxon>Bifidobacteriaceae</taxon>
        <taxon>Parascardovia</taxon>
    </lineage>
</organism>
<dbReference type="AlphaFoldDB" id="E6K1U8"/>
<gene>
    <name evidence="1" type="ORF">HMPREF0620_1421</name>
</gene>
<evidence type="ECO:0000313" key="1">
    <source>
        <dbReference type="EMBL" id="EFT82736.1"/>
    </source>
</evidence>
<dbReference type="HOGENOM" id="CLU_3203024_0_0_11"/>
<sequence>MIVLFAWLFQIDILPAWSCPRLAGDQRRDLLRKVVSLWRRLYKNR</sequence>
<proteinExistence type="predicted"/>
<comment type="caution">
    <text evidence="1">The sequence shown here is derived from an EMBL/GenBank/DDBJ whole genome shotgun (WGS) entry which is preliminary data.</text>
</comment>
<protein>
    <submittedName>
        <fullName evidence="1">Uncharacterized protein</fullName>
    </submittedName>
</protein>
<dbReference type="EMBL" id="AEON01000002">
    <property type="protein sequence ID" value="EFT82736.1"/>
    <property type="molecule type" value="Genomic_DNA"/>
</dbReference>
<keyword evidence="2" id="KW-1185">Reference proteome</keyword>
<reference evidence="1 2" key="1">
    <citation type="submission" date="2010-12" db="EMBL/GenBank/DDBJ databases">
        <authorList>
            <person name="Muzny D."/>
            <person name="Qin X."/>
            <person name="Buhay C."/>
            <person name="Dugan-Rocha S."/>
            <person name="Ding Y."/>
            <person name="Chen G."/>
            <person name="Hawes A."/>
            <person name="Holder M."/>
            <person name="Jhangiani S."/>
            <person name="Johnson A."/>
            <person name="Khan Z."/>
            <person name="Li Z."/>
            <person name="Liu W."/>
            <person name="Liu X."/>
            <person name="Perez L."/>
            <person name="Shen H."/>
            <person name="Wang Q."/>
            <person name="Watt J."/>
            <person name="Xi L."/>
            <person name="Xin Y."/>
            <person name="Zhou J."/>
            <person name="Deng J."/>
            <person name="Jiang H."/>
            <person name="Liu Y."/>
            <person name="Qu J."/>
            <person name="Song X.-Z."/>
            <person name="Zhang L."/>
            <person name="Villasana D."/>
            <person name="Johnson A."/>
            <person name="Liu J."/>
            <person name="Liyanage D."/>
            <person name="Lorensuhewa L."/>
            <person name="Robinson T."/>
            <person name="Song A."/>
            <person name="Song B.-B."/>
            <person name="Dinh H."/>
            <person name="Thornton R."/>
            <person name="Coyle M."/>
            <person name="Francisco L."/>
            <person name="Jackson L."/>
            <person name="Javaid M."/>
            <person name="Korchina V."/>
            <person name="Kovar C."/>
            <person name="Mata R."/>
            <person name="Mathew T."/>
            <person name="Ngo R."/>
            <person name="Nguyen L."/>
            <person name="Nguyen N."/>
            <person name="Okwuonu G."/>
            <person name="Ongeri F."/>
            <person name="Pham C."/>
            <person name="Simmons D."/>
            <person name="Wilczek-Boney K."/>
            <person name="Hale W."/>
            <person name="Jakkamsetti A."/>
            <person name="Pham P."/>
            <person name="Ruth R."/>
            <person name="San Lucas F."/>
            <person name="Warren J."/>
            <person name="Zhang J."/>
            <person name="Zhao Z."/>
            <person name="Zhou C."/>
            <person name="Zhu D."/>
            <person name="Lee S."/>
            <person name="Bess C."/>
            <person name="Blankenburg K."/>
            <person name="Forbes L."/>
            <person name="Fu Q."/>
            <person name="Gubbala S."/>
            <person name="Hirani K."/>
            <person name="Jayaseelan J.C."/>
            <person name="Lara F."/>
            <person name="Munidasa M."/>
            <person name="Palculict T."/>
            <person name="Patil S."/>
            <person name="Pu L.-L."/>
            <person name="Saada N."/>
            <person name="Tang L."/>
            <person name="Weissenberger G."/>
            <person name="Zhu Y."/>
            <person name="Hemphill L."/>
            <person name="Shang Y."/>
            <person name="Youmans B."/>
            <person name="Ayvaz T."/>
            <person name="Ross M."/>
            <person name="Santibanez J."/>
            <person name="Aqrawi P."/>
            <person name="Gross S."/>
            <person name="Joshi V."/>
            <person name="Fowler G."/>
            <person name="Nazareth L."/>
            <person name="Reid J."/>
            <person name="Worley K."/>
            <person name="Petrosino J."/>
            <person name="Highlander S."/>
            <person name="Gibbs R."/>
        </authorList>
    </citation>
    <scope>NUCLEOTIDE SEQUENCE [LARGE SCALE GENOMIC DNA]</scope>
    <source>
        <strain evidence="1 2">DSM 10105</strain>
    </source>
</reference>
<dbReference type="Proteomes" id="UP000004946">
    <property type="component" value="Chromosome"/>
</dbReference>